<evidence type="ECO:0000313" key="4">
    <source>
        <dbReference type="Proteomes" id="UP001526426"/>
    </source>
</evidence>
<dbReference type="RefSeq" id="WP_265263847.1">
    <property type="nucleotide sequence ID" value="NZ_JAIHOM010000028.1"/>
</dbReference>
<evidence type="ECO:0000259" key="2">
    <source>
        <dbReference type="PROSITE" id="PS50102"/>
    </source>
</evidence>
<dbReference type="EMBL" id="JAIHOM010000028">
    <property type="protein sequence ID" value="MCW6036110.1"/>
    <property type="molecule type" value="Genomic_DNA"/>
</dbReference>
<name>A0ABT3L3N0_9CYAN</name>
<dbReference type="PANTHER" id="PTHR48027">
    <property type="entry name" value="HETEROGENEOUS NUCLEAR RIBONUCLEOPROTEIN 87F-RELATED"/>
    <property type="match status" value="1"/>
</dbReference>
<proteinExistence type="predicted"/>
<dbReference type="Pfam" id="PF00076">
    <property type="entry name" value="RRM_1"/>
    <property type="match status" value="1"/>
</dbReference>
<sequence>MTVYIGNLSFDVTEEDLNSVFAEYGSVKRVQMPVDRESGRKRGFAFVDMDTENEETSAIDSLDEAEWMGRTLRVNKAKPRRGR</sequence>
<protein>
    <submittedName>
        <fullName evidence="3">RNA-binding protein</fullName>
    </submittedName>
</protein>
<dbReference type="InterPro" id="IPR000504">
    <property type="entry name" value="RRM_dom"/>
</dbReference>
<dbReference type="SUPFAM" id="SSF54928">
    <property type="entry name" value="RNA-binding domain, RBD"/>
    <property type="match status" value="1"/>
</dbReference>
<dbReference type="Proteomes" id="UP001526426">
    <property type="component" value="Unassembled WGS sequence"/>
</dbReference>
<gene>
    <name evidence="3" type="ORF">K4A83_07470</name>
</gene>
<organism evidence="3 4">
    <name type="scientific">Spirulina subsalsa FACHB-351</name>
    <dbReference type="NCBI Taxonomy" id="234711"/>
    <lineage>
        <taxon>Bacteria</taxon>
        <taxon>Bacillati</taxon>
        <taxon>Cyanobacteriota</taxon>
        <taxon>Cyanophyceae</taxon>
        <taxon>Spirulinales</taxon>
        <taxon>Spirulinaceae</taxon>
        <taxon>Spirulina</taxon>
    </lineage>
</organism>
<dbReference type="Gene3D" id="3.30.70.330">
    <property type="match status" value="1"/>
</dbReference>
<comment type="caution">
    <text evidence="3">The sequence shown here is derived from an EMBL/GenBank/DDBJ whole genome shotgun (WGS) entry which is preliminary data.</text>
</comment>
<evidence type="ECO:0000256" key="1">
    <source>
        <dbReference type="ARBA" id="ARBA00022884"/>
    </source>
</evidence>
<dbReference type="InterPro" id="IPR012677">
    <property type="entry name" value="Nucleotide-bd_a/b_plait_sf"/>
</dbReference>
<accession>A0ABT3L3N0</accession>
<dbReference type="InterPro" id="IPR035979">
    <property type="entry name" value="RBD_domain_sf"/>
</dbReference>
<keyword evidence="1" id="KW-0694">RNA-binding</keyword>
<feature type="domain" description="RRM" evidence="2">
    <location>
        <begin position="1"/>
        <end position="79"/>
    </location>
</feature>
<reference evidence="3 4" key="1">
    <citation type="submission" date="2021-08" db="EMBL/GenBank/DDBJ databases">
        <title>Draft genome sequence of Spirulina subsalsa with high tolerance to salinity and hype-accumulation of phycocyanin.</title>
        <authorList>
            <person name="Pei H."/>
            <person name="Jiang L."/>
        </authorList>
    </citation>
    <scope>NUCLEOTIDE SEQUENCE [LARGE SCALE GENOMIC DNA]</scope>
    <source>
        <strain evidence="3 4">FACHB-351</strain>
    </source>
</reference>
<evidence type="ECO:0000313" key="3">
    <source>
        <dbReference type="EMBL" id="MCW6036110.1"/>
    </source>
</evidence>
<dbReference type="SMART" id="SM00360">
    <property type="entry name" value="RRM"/>
    <property type="match status" value="1"/>
</dbReference>
<dbReference type="PROSITE" id="PS50102">
    <property type="entry name" value="RRM"/>
    <property type="match status" value="1"/>
</dbReference>
<dbReference type="InterPro" id="IPR052462">
    <property type="entry name" value="SLIRP/GR-RBP-like"/>
</dbReference>
<keyword evidence="4" id="KW-1185">Reference proteome</keyword>